<reference evidence="4" key="1">
    <citation type="submission" date="2025-08" db="UniProtKB">
        <authorList>
            <consortium name="RefSeq"/>
        </authorList>
    </citation>
    <scope>IDENTIFICATION</scope>
    <source>
        <tissue evidence="4">Gonad</tissue>
    </source>
</reference>
<keyword evidence="2" id="KW-0732">Signal</keyword>
<dbReference type="RefSeq" id="XP_019625510.1">
    <property type="nucleotide sequence ID" value="XM_019769951.1"/>
</dbReference>
<sequence>MASVLLLAAFLLCCSFPVGAQDVRTYCPGSCLREYVDKGYCAYTYVVQPGSRTGGCSPPVQLAEAKEETGCMKNQVDRILSLVETFLSQQSNLTQELHEQKTQIDGLSNQLSEERARTAQLGRDLQEQETRVQNLTRDLQDLLRA</sequence>
<dbReference type="GeneID" id="109470869"/>
<dbReference type="KEGG" id="bbel:109470869"/>
<name>A0A6P4Y8Z6_BRABE</name>
<evidence type="ECO:0000256" key="1">
    <source>
        <dbReference type="SAM" id="Coils"/>
    </source>
</evidence>
<organism evidence="3 4">
    <name type="scientific">Branchiostoma belcheri</name>
    <name type="common">Amphioxus</name>
    <dbReference type="NCBI Taxonomy" id="7741"/>
    <lineage>
        <taxon>Eukaryota</taxon>
        <taxon>Metazoa</taxon>
        <taxon>Chordata</taxon>
        <taxon>Cephalochordata</taxon>
        <taxon>Leptocardii</taxon>
        <taxon>Amphioxiformes</taxon>
        <taxon>Branchiostomatidae</taxon>
        <taxon>Branchiostoma</taxon>
    </lineage>
</organism>
<proteinExistence type="predicted"/>
<evidence type="ECO:0000313" key="3">
    <source>
        <dbReference type="Proteomes" id="UP000515135"/>
    </source>
</evidence>
<feature type="chain" id="PRO_5028313455" evidence="2">
    <location>
        <begin position="21"/>
        <end position="145"/>
    </location>
</feature>
<dbReference type="OrthoDB" id="10136926at2759"/>
<keyword evidence="3" id="KW-1185">Reference proteome</keyword>
<protein>
    <submittedName>
        <fullName evidence="4">Uncharacterized protein LOC109470869</fullName>
    </submittedName>
</protein>
<accession>A0A6P4Y8Z6</accession>
<dbReference type="Proteomes" id="UP000515135">
    <property type="component" value="Unplaced"/>
</dbReference>
<gene>
    <name evidence="4" type="primary">LOC109470869</name>
</gene>
<evidence type="ECO:0000313" key="4">
    <source>
        <dbReference type="RefSeq" id="XP_019625510.1"/>
    </source>
</evidence>
<keyword evidence="1" id="KW-0175">Coiled coil</keyword>
<dbReference type="AlphaFoldDB" id="A0A6P4Y8Z6"/>
<evidence type="ECO:0000256" key="2">
    <source>
        <dbReference type="SAM" id="SignalP"/>
    </source>
</evidence>
<feature type="coiled-coil region" evidence="1">
    <location>
        <begin position="90"/>
        <end position="145"/>
    </location>
</feature>
<feature type="signal peptide" evidence="2">
    <location>
        <begin position="1"/>
        <end position="20"/>
    </location>
</feature>